<dbReference type="InterPro" id="IPR001347">
    <property type="entry name" value="SIS_dom"/>
</dbReference>
<dbReference type="PANTHER" id="PTHR30390">
    <property type="entry name" value="SEDOHEPTULOSE 7-PHOSPHATE ISOMERASE / DNAA INITIATOR-ASSOCIATING FACTOR FOR REPLICATION INITIATION"/>
    <property type="match status" value="1"/>
</dbReference>
<dbReference type="InterPro" id="IPR035461">
    <property type="entry name" value="GmhA/DiaA"/>
</dbReference>
<dbReference type="CDD" id="cd05006">
    <property type="entry name" value="SIS_GmhA"/>
    <property type="match status" value="1"/>
</dbReference>
<dbReference type="EMBL" id="UOFZ01000185">
    <property type="protein sequence ID" value="VAX14602.1"/>
    <property type="molecule type" value="Genomic_DNA"/>
</dbReference>
<dbReference type="Gene3D" id="3.40.50.10490">
    <property type="entry name" value="Glucose-6-phosphate isomerase like protein, domain 1"/>
    <property type="match status" value="1"/>
</dbReference>
<feature type="domain" description="SIS" evidence="1">
    <location>
        <begin position="42"/>
        <end position="195"/>
    </location>
</feature>
<dbReference type="PANTHER" id="PTHR30390:SF7">
    <property type="entry name" value="PHOSPHOHEPTOSE ISOMERASE"/>
    <property type="match status" value="1"/>
</dbReference>
<evidence type="ECO:0000313" key="2">
    <source>
        <dbReference type="EMBL" id="VAX14602.1"/>
    </source>
</evidence>
<dbReference type="EC" id="5.3.1.-" evidence="2"/>
<evidence type="ECO:0000259" key="1">
    <source>
        <dbReference type="PROSITE" id="PS51464"/>
    </source>
</evidence>
<accession>A0A3B1BEQ4</accession>
<dbReference type="PROSITE" id="PS51464">
    <property type="entry name" value="SIS"/>
    <property type="match status" value="1"/>
</dbReference>
<dbReference type="InterPro" id="IPR050099">
    <property type="entry name" value="SIS_GmhA/DiaA_subfam"/>
</dbReference>
<dbReference type="Pfam" id="PF13580">
    <property type="entry name" value="SIS_2"/>
    <property type="match status" value="1"/>
</dbReference>
<dbReference type="SUPFAM" id="SSF53697">
    <property type="entry name" value="SIS domain"/>
    <property type="match status" value="1"/>
</dbReference>
<dbReference type="AlphaFoldDB" id="A0A3B1BEQ4"/>
<dbReference type="GO" id="GO:0016853">
    <property type="term" value="F:isomerase activity"/>
    <property type="evidence" value="ECO:0007669"/>
    <property type="project" value="UniProtKB-KW"/>
</dbReference>
<gene>
    <name evidence="2" type="ORF">MNBD_GAMMA24-952</name>
</gene>
<keyword evidence="2" id="KW-0413">Isomerase</keyword>
<dbReference type="InterPro" id="IPR046348">
    <property type="entry name" value="SIS_dom_sf"/>
</dbReference>
<dbReference type="GO" id="GO:1901135">
    <property type="term" value="P:carbohydrate derivative metabolic process"/>
    <property type="evidence" value="ECO:0007669"/>
    <property type="project" value="InterPro"/>
</dbReference>
<organism evidence="2">
    <name type="scientific">hydrothermal vent metagenome</name>
    <dbReference type="NCBI Taxonomy" id="652676"/>
    <lineage>
        <taxon>unclassified sequences</taxon>
        <taxon>metagenomes</taxon>
        <taxon>ecological metagenomes</taxon>
    </lineage>
</organism>
<proteinExistence type="predicted"/>
<sequence length="195" mass="21181">MNQDKGLNIQASLNLFNDVLSTIKCANLDGALQDTDESFDDVVQKLLDVRSSKSHVYVVGNGGSASIASHMAIDLLNMSKIKAHTLFDHSTLTCISNDYGYKNVFSKPLDTLLDEGDILFAISSSGRSSNIINAVNVAQMKGAYVITLSGFLSDNPLRKLGTQNIWLDSCDYGVVEIGHAFVLHNIADRLAVRTK</sequence>
<protein>
    <submittedName>
        <fullName evidence="2">Phosphoheptose isomerase</fullName>
        <ecNumber evidence="2">5.3.1.-</ecNumber>
    </submittedName>
</protein>
<name>A0A3B1BEQ4_9ZZZZ</name>
<dbReference type="GO" id="GO:0097367">
    <property type="term" value="F:carbohydrate derivative binding"/>
    <property type="evidence" value="ECO:0007669"/>
    <property type="project" value="InterPro"/>
</dbReference>
<reference evidence="2" key="1">
    <citation type="submission" date="2018-06" db="EMBL/GenBank/DDBJ databases">
        <authorList>
            <person name="Zhirakovskaya E."/>
        </authorList>
    </citation>
    <scope>NUCLEOTIDE SEQUENCE</scope>
</reference>